<evidence type="ECO:0000259" key="12">
    <source>
        <dbReference type="PROSITE" id="PS51746"/>
    </source>
</evidence>
<dbReference type="CDD" id="cd00143">
    <property type="entry name" value="PP2Cc"/>
    <property type="match status" value="1"/>
</dbReference>
<evidence type="ECO:0000256" key="7">
    <source>
        <dbReference type="ARBA" id="ARBA00022801"/>
    </source>
</evidence>
<keyword evidence="7" id="KW-0378">Hydrolase</keyword>
<feature type="domain" description="PPM-type phosphatase" evidence="12">
    <location>
        <begin position="1"/>
        <end position="232"/>
    </location>
</feature>
<dbReference type="EC" id="3.1.3.16" evidence="4"/>
<evidence type="ECO:0000256" key="1">
    <source>
        <dbReference type="ARBA" id="ARBA00001936"/>
    </source>
</evidence>
<dbReference type="PANTHER" id="PTHR13832:SF803">
    <property type="entry name" value="PROTEIN PHOSPHATASE 1G"/>
    <property type="match status" value="1"/>
</dbReference>
<evidence type="ECO:0000256" key="4">
    <source>
        <dbReference type="ARBA" id="ARBA00013081"/>
    </source>
</evidence>
<dbReference type="SUPFAM" id="SSF81606">
    <property type="entry name" value="PP2C-like"/>
    <property type="match status" value="1"/>
</dbReference>
<evidence type="ECO:0000313" key="14">
    <source>
        <dbReference type="Proteomes" id="UP000242715"/>
    </source>
</evidence>
<dbReference type="PROSITE" id="PS51746">
    <property type="entry name" value="PPM_2"/>
    <property type="match status" value="1"/>
</dbReference>
<dbReference type="PANTHER" id="PTHR13832">
    <property type="entry name" value="PROTEIN PHOSPHATASE 2C"/>
    <property type="match status" value="1"/>
</dbReference>
<keyword evidence="14" id="KW-1185">Reference proteome</keyword>
<dbReference type="GO" id="GO:0046872">
    <property type="term" value="F:metal ion binding"/>
    <property type="evidence" value="ECO:0007669"/>
    <property type="project" value="UniProtKB-KW"/>
</dbReference>
<evidence type="ECO:0000256" key="8">
    <source>
        <dbReference type="ARBA" id="ARBA00022842"/>
    </source>
</evidence>
<dbReference type="InterPro" id="IPR001932">
    <property type="entry name" value="PPM-type_phosphatase-like_dom"/>
</dbReference>
<keyword evidence="6" id="KW-0479">Metal-binding</keyword>
<evidence type="ECO:0000256" key="2">
    <source>
        <dbReference type="ARBA" id="ARBA00005234"/>
    </source>
</evidence>
<dbReference type="EMBL" id="DF973612">
    <property type="protein sequence ID" value="GAU35961.1"/>
    <property type="molecule type" value="Genomic_DNA"/>
</dbReference>
<name>A0A2Z6MX05_TRISU</name>
<gene>
    <name evidence="13" type="ORF">TSUD_207650</name>
</gene>
<dbReference type="SUPFAM" id="SSF54001">
    <property type="entry name" value="Cysteine proteinases"/>
    <property type="match status" value="1"/>
</dbReference>
<comment type="similarity">
    <text evidence="2">Belongs to the peptidase C48 family.</text>
</comment>
<dbReference type="InterPro" id="IPR038765">
    <property type="entry name" value="Papain-like_cys_pep_sf"/>
</dbReference>
<evidence type="ECO:0000256" key="6">
    <source>
        <dbReference type="ARBA" id="ARBA00022723"/>
    </source>
</evidence>
<evidence type="ECO:0000259" key="11">
    <source>
        <dbReference type="PROSITE" id="PS50600"/>
    </source>
</evidence>
<accession>A0A2Z6MX05</accession>
<sequence length="516" mass="58973">MPKSNFEPFSVELRGSGGGWLEQEPSAPDRTVPVPAVNTTHDSAVGLVAQNDNHMSEDIIKRAFSSVENTFMEYVKNIYQNNQIPIEDGSCCIASIIWGRTLYIANLGDSRAVLVSKVDKTLHIDQLTNDHSVSNEYIREELRARNPYDSEVVQYSEGIWNNSNIKVNRSIGYAHFKDHPINYLRRLPEIQQNQRITQEIAKRLLSAALEKATEERGANSVYDDMIIIVLFFSEVLSQREDTPQTVVLHQGPSYLSNIIMASGKSDQSRQSLTSSSVPTHSQRVIGKEWDICLRSSEFRSDIHQSGQSDLMEIMKMMQEMQRVKIVQQQSLVKFDLAVLEVERSEKVREIRSAIQVLEIIGKSVKFGGDRNLRLEMEKSIFGDPVTEYISGGLMIEVAKQDKLRPPCMHFYVRYLHEKIICPQKLCNKFSFLNPNTISKFARMIYQELTEKEKDTTVTVFLESQKFKDKLIFAPCDLRSHWVLMVINVNAGTISYLDPTQQQTQQQCEKVYLEVSS</sequence>
<evidence type="ECO:0000256" key="3">
    <source>
        <dbReference type="ARBA" id="ARBA00006702"/>
    </source>
</evidence>
<protein>
    <recommendedName>
        <fullName evidence="4">protein-serine/threonine phosphatase</fullName>
        <ecNumber evidence="4">3.1.3.16</ecNumber>
    </recommendedName>
</protein>
<dbReference type="InterPro" id="IPR003653">
    <property type="entry name" value="Peptidase_C48_C"/>
</dbReference>
<keyword evidence="9" id="KW-0904">Protein phosphatase</keyword>
<dbReference type="SMART" id="SM00332">
    <property type="entry name" value="PP2Cc"/>
    <property type="match status" value="1"/>
</dbReference>
<dbReference type="GO" id="GO:0004722">
    <property type="term" value="F:protein serine/threonine phosphatase activity"/>
    <property type="evidence" value="ECO:0007669"/>
    <property type="project" value="UniProtKB-EC"/>
</dbReference>
<dbReference type="GO" id="GO:0008234">
    <property type="term" value="F:cysteine-type peptidase activity"/>
    <property type="evidence" value="ECO:0007669"/>
    <property type="project" value="InterPro"/>
</dbReference>
<comment type="similarity">
    <text evidence="3">Belongs to the PP2C family.</text>
</comment>
<dbReference type="Gene3D" id="3.60.40.10">
    <property type="entry name" value="PPM-type phosphatase domain"/>
    <property type="match status" value="1"/>
</dbReference>
<feature type="domain" description="Ubiquitin-like protease family profile" evidence="11">
    <location>
        <begin position="387"/>
        <end position="516"/>
    </location>
</feature>
<reference evidence="14" key="1">
    <citation type="journal article" date="2017" name="Front. Plant Sci.">
        <title>Climate Clever Clovers: New Paradigm to Reduce the Environmental Footprint of Ruminants by Breeding Low Methanogenic Forages Utilizing Haplotype Variation.</title>
        <authorList>
            <person name="Kaur P."/>
            <person name="Appels R."/>
            <person name="Bayer P.E."/>
            <person name="Keeble-Gagnere G."/>
            <person name="Wang J."/>
            <person name="Hirakawa H."/>
            <person name="Shirasawa K."/>
            <person name="Vercoe P."/>
            <person name="Stefanova K."/>
            <person name="Durmic Z."/>
            <person name="Nichols P."/>
            <person name="Revell C."/>
            <person name="Isobe S.N."/>
            <person name="Edwards D."/>
            <person name="Erskine W."/>
        </authorList>
    </citation>
    <scope>NUCLEOTIDE SEQUENCE [LARGE SCALE GENOMIC DNA]</scope>
    <source>
        <strain evidence="14">cv. Daliak</strain>
    </source>
</reference>
<dbReference type="InterPro" id="IPR015655">
    <property type="entry name" value="PP2C"/>
</dbReference>
<proteinExistence type="inferred from homology"/>
<evidence type="ECO:0000256" key="10">
    <source>
        <dbReference type="ARBA" id="ARBA00023211"/>
    </source>
</evidence>
<comment type="cofactor">
    <cofactor evidence="1">
        <name>Mn(2+)</name>
        <dbReference type="ChEBI" id="CHEBI:29035"/>
    </cofactor>
</comment>
<dbReference type="Pfam" id="PF00481">
    <property type="entry name" value="PP2C"/>
    <property type="match status" value="1"/>
</dbReference>
<dbReference type="PROSITE" id="PS50600">
    <property type="entry name" value="ULP_PROTEASE"/>
    <property type="match status" value="1"/>
</dbReference>
<evidence type="ECO:0000256" key="5">
    <source>
        <dbReference type="ARBA" id="ARBA00022670"/>
    </source>
</evidence>
<keyword evidence="5" id="KW-0645">Protease</keyword>
<evidence type="ECO:0000256" key="9">
    <source>
        <dbReference type="ARBA" id="ARBA00022912"/>
    </source>
</evidence>
<dbReference type="AlphaFoldDB" id="A0A2Z6MX05"/>
<dbReference type="Proteomes" id="UP000242715">
    <property type="component" value="Unassembled WGS sequence"/>
</dbReference>
<dbReference type="InterPro" id="IPR036457">
    <property type="entry name" value="PPM-type-like_dom_sf"/>
</dbReference>
<dbReference type="Pfam" id="PF02902">
    <property type="entry name" value="Peptidase_C48"/>
    <property type="match status" value="1"/>
</dbReference>
<evidence type="ECO:0000313" key="13">
    <source>
        <dbReference type="EMBL" id="GAU35961.1"/>
    </source>
</evidence>
<dbReference type="OrthoDB" id="420076at2759"/>
<keyword evidence="8" id="KW-0460">Magnesium</keyword>
<keyword evidence="10" id="KW-0464">Manganese</keyword>
<dbReference type="Gene3D" id="3.40.395.10">
    <property type="entry name" value="Adenoviral Proteinase, Chain A"/>
    <property type="match status" value="1"/>
</dbReference>
<dbReference type="GO" id="GO:0006508">
    <property type="term" value="P:proteolysis"/>
    <property type="evidence" value="ECO:0007669"/>
    <property type="project" value="UniProtKB-KW"/>
</dbReference>
<organism evidence="13 14">
    <name type="scientific">Trifolium subterraneum</name>
    <name type="common">Subterranean clover</name>
    <dbReference type="NCBI Taxonomy" id="3900"/>
    <lineage>
        <taxon>Eukaryota</taxon>
        <taxon>Viridiplantae</taxon>
        <taxon>Streptophyta</taxon>
        <taxon>Embryophyta</taxon>
        <taxon>Tracheophyta</taxon>
        <taxon>Spermatophyta</taxon>
        <taxon>Magnoliopsida</taxon>
        <taxon>eudicotyledons</taxon>
        <taxon>Gunneridae</taxon>
        <taxon>Pentapetalae</taxon>
        <taxon>rosids</taxon>
        <taxon>fabids</taxon>
        <taxon>Fabales</taxon>
        <taxon>Fabaceae</taxon>
        <taxon>Papilionoideae</taxon>
        <taxon>50 kb inversion clade</taxon>
        <taxon>NPAAA clade</taxon>
        <taxon>Hologalegina</taxon>
        <taxon>IRL clade</taxon>
        <taxon>Trifolieae</taxon>
        <taxon>Trifolium</taxon>
    </lineage>
</organism>